<dbReference type="AlphaFoldDB" id="A0AB34JDA1"/>
<dbReference type="InterPro" id="IPR016024">
    <property type="entry name" value="ARM-type_fold"/>
</dbReference>
<protein>
    <submittedName>
        <fullName evidence="3">Uncharacterized protein</fullName>
    </submittedName>
</protein>
<feature type="signal peptide" evidence="2">
    <location>
        <begin position="1"/>
        <end position="20"/>
    </location>
</feature>
<dbReference type="Gene3D" id="1.25.10.10">
    <property type="entry name" value="Leucine-rich Repeat Variant"/>
    <property type="match status" value="1"/>
</dbReference>
<dbReference type="EMBL" id="JBGBPQ010000009">
    <property type="protein sequence ID" value="KAL1519303.1"/>
    <property type="molecule type" value="Genomic_DNA"/>
</dbReference>
<feature type="region of interest" description="Disordered" evidence="1">
    <location>
        <begin position="280"/>
        <end position="321"/>
    </location>
</feature>
<accession>A0AB34JDA1</accession>
<keyword evidence="2" id="KW-0732">Signal</keyword>
<dbReference type="SUPFAM" id="SSF48371">
    <property type="entry name" value="ARM repeat"/>
    <property type="match status" value="1"/>
</dbReference>
<organism evidence="3 4">
    <name type="scientific">Prymnesium parvum</name>
    <name type="common">Toxic golden alga</name>
    <dbReference type="NCBI Taxonomy" id="97485"/>
    <lineage>
        <taxon>Eukaryota</taxon>
        <taxon>Haptista</taxon>
        <taxon>Haptophyta</taxon>
        <taxon>Prymnesiophyceae</taxon>
        <taxon>Prymnesiales</taxon>
        <taxon>Prymnesiaceae</taxon>
        <taxon>Prymnesium</taxon>
    </lineage>
</organism>
<name>A0AB34JDA1_PRYPA</name>
<keyword evidence="4" id="KW-1185">Reference proteome</keyword>
<proteinExistence type="predicted"/>
<evidence type="ECO:0000256" key="2">
    <source>
        <dbReference type="SAM" id="SignalP"/>
    </source>
</evidence>
<sequence length="321" mass="33298">MGVVWLLAVAAAPLPPPSLAPLQAEDLASFPPQDAAPPSSPASALPLELSAHLHRQLQLLQSSASRPSALLHITQLALETSHPAMRTSHLAAVSPAAFRRATARGPLGHALVAIAADDPSAHIRALALQALQALATDESRAEGENDHALALCSARVVPPAVRSLRAADSEEHTAAAALVAALAENAQCGKMLLGAGAARALVALGRHAADGARRHALAALELLAIDGYAREALVDAGGRELLEGLLAFGAESTRSTAESLAGRLAAGDGAHAVRVAVHPKGHAKDVRRTRLHHSKLWSRNTPNQPPPTVEHDPVDARQQYD</sequence>
<dbReference type="Proteomes" id="UP001515480">
    <property type="component" value="Unassembled WGS sequence"/>
</dbReference>
<reference evidence="3 4" key="1">
    <citation type="journal article" date="2024" name="Science">
        <title>Giant polyketide synthase enzymes in the biosynthesis of giant marine polyether toxins.</title>
        <authorList>
            <person name="Fallon T.R."/>
            <person name="Shende V.V."/>
            <person name="Wierzbicki I.H."/>
            <person name="Pendleton A.L."/>
            <person name="Watervoot N.F."/>
            <person name="Auber R.P."/>
            <person name="Gonzalez D.J."/>
            <person name="Wisecaver J.H."/>
            <person name="Moore B.S."/>
        </authorList>
    </citation>
    <scope>NUCLEOTIDE SEQUENCE [LARGE SCALE GENOMIC DNA]</scope>
    <source>
        <strain evidence="3 4">12B1</strain>
    </source>
</reference>
<gene>
    <name evidence="3" type="ORF">AB1Y20_022830</name>
</gene>
<evidence type="ECO:0000256" key="1">
    <source>
        <dbReference type="SAM" id="MobiDB-lite"/>
    </source>
</evidence>
<feature type="chain" id="PRO_5044298764" evidence="2">
    <location>
        <begin position="21"/>
        <end position="321"/>
    </location>
</feature>
<evidence type="ECO:0000313" key="3">
    <source>
        <dbReference type="EMBL" id="KAL1519303.1"/>
    </source>
</evidence>
<evidence type="ECO:0000313" key="4">
    <source>
        <dbReference type="Proteomes" id="UP001515480"/>
    </source>
</evidence>
<comment type="caution">
    <text evidence="3">The sequence shown here is derived from an EMBL/GenBank/DDBJ whole genome shotgun (WGS) entry which is preliminary data.</text>
</comment>
<dbReference type="InterPro" id="IPR011989">
    <property type="entry name" value="ARM-like"/>
</dbReference>
<feature type="compositionally biased region" description="Basic and acidic residues" evidence="1">
    <location>
        <begin position="309"/>
        <end position="321"/>
    </location>
</feature>